<dbReference type="EMBL" id="PGOL01008213">
    <property type="protein sequence ID" value="PKI31914.1"/>
    <property type="molecule type" value="Genomic_DNA"/>
</dbReference>
<reference evidence="2 3" key="1">
    <citation type="submission" date="2017-11" db="EMBL/GenBank/DDBJ databases">
        <title>De-novo sequencing of pomegranate (Punica granatum L.) genome.</title>
        <authorList>
            <person name="Akparov Z."/>
            <person name="Amiraslanov A."/>
            <person name="Hajiyeva S."/>
            <person name="Abbasov M."/>
            <person name="Kaur K."/>
            <person name="Hamwieh A."/>
            <person name="Solovyev V."/>
            <person name="Salamov A."/>
            <person name="Braich B."/>
            <person name="Kosarev P."/>
            <person name="Mahmoud A."/>
            <person name="Hajiyev E."/>
            <person name="Babayeva S."/>
            <person name="Izzatullayeva V."/>
            <person name="Mammadov A."/>
            <person name="Mammadov A."/>
            <person name="Sharifova S."/>
            <person name="Ojaghi J."/>
            <person name="Eynullazada K."/>
            <person name="Bayramov B."/>
            <person name="Abdulazimova A."/>
            <person name="Shahmuradov I."/>
        </authorList>
    </citation>
    <scope>NUCLEOTIDE SEQUENCE [LARGE SCALE GENOMIC DNA]</scope>
    <source>
        <strain evidence="3">cv. AG2017</strain>
        <tissue evidence="2">Leaf</tissue>
    </source>
</reference>
<feature type="compositionally biased region" description="Polar residues" evidence="1">
    <location>
        <begin position="103"/>
        <end position="112"/>
    </location>
</feature>
<dbReference type="AlphaFoldDB" id="A0A2I0HJN9"/>
<feature type="compositionally biased region" description="Basic and acidic residues" evidence="1">
    <location>
        <begin position="22"/>
        <end position="41"/>
    </location>
</feature>
<protein>
    <submittedName>
        <fullName evidence="2">Uncharacterized protein</fullName>
    </submittedName>
</protein>
<keyword evidence="3" id="KW-1185">Reference proteome</keyword>
<evidence type="ECO:0000313" key="3">
    <source>
        <dbReference type="Proteomes" id="UP000233551"/>
    </source>
</evidence>
<proteinExistence type="predicted"/>
<feature type="region of interest" description="Disordered" evidence="1">
    <location>
        <begin position="19"/>
        <end position="119"/>
    </location>
</feature>
<comment type="caution">
    <text evidence="2">The sequence shown here is derived from an EMBL/GenBank/DDBJ whole genome shotgun (WGS) entry which is preliminary data.</text>
</comment>
<accession>A0A2I0HJN9</accession>
<evidence type="ECO:0000256" key="1">
    <source>
        <dbReference type="SAM" id="MobiDB-lite"/>
    </source>
</evidence>
<dbReference type="Proteomes" id="UP000233551">
    <property type="component" value="Unassembled WGS sequence"/>
</dbReference>
<evidence type="ECO:0000313" key="2">
    <source>
        <dbReference type="EMBL" id="PKI31914.1"/>
    </source>
</evidence>
<sequence length="139" mass="15220">MSTGNPLLFETWAEENVEGEGELNRFGDDGKGIRDGSEKGKSIVTRPTSKEERRASFLMGDPEGEERARVLLGSPRTNWRNGWAEQEEESPQSSMPSGAAKRASQNAMTSPQLNSSSGLNLSSLIRAQSLQLVRQPDRA</sequence>
<gene>
    <name evidence="2" type="ORF">CRG98_047696</name>
</gene>
<name>A0A2I0HJN9_PUNGR</name>
<organism evidence="2 3">
    <name type="scientific">Punica granatum</name>
    <name type="common">Pomegranate</name>
    <dbReference type="NCBI Taxonomy" id="22663"/>
    <lineage>
        <taxon>Eukaryota</taxon>
        <taxon>Viridiplantae</taxon>
        <taxon>Streptophyta</taxon>
        <taxon>Embryophyta</taxon>
        <taxon>Tracheophyta</taxon>
        <taxon>Spermatophyta</taxon>
        <taxon>Magnoliopsida</taxon>
        <taxon>eudicotyledons</taxon>
        <taxon>Gunneridae</taxon>
        <taxon>Pentapetalae</taxon>
        <taxon>rosids</taxon>
        <taxon>malvids</taxon>
        <taxon>Myrtales</taxon>
        <taxon>Lythraceae</taxon>
        <taxon>Punica</taxon>
    </lineage>
</organism>